<evidence type="ECO:0000313" key="3">
    <source>
        <dbReference type="Proteomes" id="UP001176521"/>
    </source>
</evidence>
<name>A0AAN6JH13_9BASI</name>
<dbReference type="SUPFAM" id="SSF51735">
    <property type="entry name" value="NAD(P)-binding Rossmann-fold domains"/>
    <property type="match status" value="1"/>
</dbReference>
<organism evidence="2 3">
    <name type="scientific">Tilletia horrida</name>
    <dbReference type="NCBI Taxonomy" id="155126"/>
    <lineage>
        <taxon>Eukaryota</taxon>
        <taxon>Fungi</taxon>
        <taxon>Dikarya</taxon>
        <taxon>Basidiomycota</taxon>
        <taxon>Ustilaginomycotina</taxon>
        <taxon>Exobasidiomycetes</taxon>
        <taxon>Tilletiales</taxon>
        <taxon>Tilletiaceae</taxon>
        <taxon>Tilletia</taxon>
    </lineage>
</organism>
<dbReference type="AlphaFoldDB" id="A0AAN6JH13"/>
<keyword evidence="1" id="KW-0521">NADP</keyword>
<protein>
    <recommendedName>
        <fullName evidence="4">NAD(P)-binding protein</fullName>
    </recommendedName>
</protein>
<accession>A0AAN6JH13</accession>
<dbReference type="PANTHER" id="PTHR45458:SF1">
    <property type="entry name" value="SHORT CHAIN DEHYDROGENASE"/>
    <property type="match status" value="1"/>
</dbReference>
<gene>
    <name evidence="2" type="ORF">OC842_007147</name>
</gene>
<sequence length="232" mass="24760">MPASIVIGASQGIGLAVAQRFAARGDKTYATVRTPKELPGLHVLKLDILDQASIDAAAAQVDQLDTLYINAAIGEPEDLLKTTPERLREYFENNVIGQHRVVQAFLPALRKGTKKTIVLTTSGLGSLGLVNGAKKGALPEGGYPISKTALNAYAVQLQTALAAEGFKVIVIHPGVVRTTLGQSMLHFFEGGPVPIIDTDESAEGIVKTLDKADAEFDGKVHFWTWAGTEMAW</sequence>
<dbReference type="Pfam" id="PF00106">
    <property type="entry name" value="adh_short"/>
    <property type="match status" value="1"/>
</dbReference>
<dbReference type="GO" id="GO:0016616">
    <property type="term" value="F:oxidoreductase activity, acting on the CH-OH group of donors, NAD or NADP as acceptor"/>
    <property type="evidence" value="ECO:0007669"/>
    <property type="project" value="TreeGrafter"/>
</dbReference>
<dbReference type="Proteomes" id="UP001176521">
    <property type="component" value="Unassembled WGS sequence"/>
</dbReference>
<dbReference type="InterPro" id="IPR052184">
    <property type="entry name" value="SDR_enzymes"/>
</dbReference>
<dbReference type="InterPro" id="IPR020904">
    <property type="entry name" value="Sc_DH/Rdtase_CS"/>
</dbReference>
<dbReference type="InterPro" id="IPR002347">
    <property type="entry name" value="SDR_fam"/>
</dbReference>
<comment type="caution">
    <text evidence="2">The sequence shown here is derived from an EMBL/GenBank/DDBJ whole genome shotgun (WGS) entry which is preliminary data.</text>
</comment>
<dbReference type="Gene3D" id="3.40.50.720">
    <property type="entry name" value="NAD(P)-binding Rossmann-like Domain"/>
    <property type="match status" value="1"/>
</dbReference>
<dbReference type="EMBL" id="JAPDMQ010000816">
    <property type="protein sequence ID" value="KAK0520299.1"/>
    <property type="molecule type" value="Genomic_DNA"/>
</dbReference>
<dbReference type="InterPro" id="IPR036291">
    <property type="entry name" value="NAD(P)-bd_dom_sf"/>
</dbReference>
<dbReference type="PROSITE" id="PS00061">
    <property type="entry name" value="ADH_SHORT"/>
    <property type="match status" value="1"/>
</dbReference>
<evidence type="ECO:0000313" key="2">
    <source>
        <dbReference type="EMBL" id="KAK0520299.1"/>
    </source>
</evidence>
<dbReference type="PANTHER" id="PTHR45458">
    <property type="entry name" value="SHORT-CHAIN DEHYDROGENASE/REDUCTASE SDR"/>
    <property type="match status" value="1"/>
</dbReference>
<proteinExistence type="predicted"/>
<keyword evidence="3" id="KW-1185">Reference proteome</keyword>
<reference evidence="2" key="1">
    <citation type="journal article" date="2023" name="PhytoFront">
        <title>Draft Genome Resources of Seven Strains of Tilletia horrida, Causal Agent of Kernel Smut of Rice.</title>
        <authorList>
            <person name="Khanal S."/>
            <person name="Antony Babu S."/>
            <person name="Zhou X.G."/>
        </authorList>
    </citation>
    <scope>NUCLEOTIDE SEQUENCE</scope>
    <source>
        <strain evidence="2">TX3</strain>
    </source>
</reference>
<evidence type="ECO:0008006" key="4">
    <source>
        <dbReference type="Google" id="ProtNLM"/>
    </source>
</evidence>
<dbReference type="PRINTS" id="PR00081">
    <property type="entry name" value="GDHRDH"/>
</dbReference>
<evidence type="ECO:0000256" key="1">
    <source>
        <dbReference type="ARBA" id="ARBA00022857"/>
    </source>
</evidence>